<accession>A0A5N5W527</accession>
<sequence length="144" mass="15486">MSEKLMGKKNGVALAVPTVRKRTVGTAVASGALALAAVLGAGGQAVAGTAGQQIVIADYTGRVGSVKIISQDQKGAPRTYCLATPHKETRLEGWWWRDYTRLAKWTDSSCGAGGGAYLGSQDEWVNATQYDSDWTWLNIYKNQY</sequence>
<protein>
    <submittedName>
        <fullName evidence="1">Uncharacterized protein</fullName>
    </submittedName>
</protein>
<gene>
    <name evidence="1" type="ORF">FRZ00_19890</name>
</gene>
<dbReference type="AlphaFoldDB" id="A0A5N5W527"/>
<organism evidence="1 2">
    <name type="scientific">Streptomyces mobaraensis</name>
    <name type="common">Streptoverticillium mobaraense</name>
    <dbReference type="NCBI Taxonomy" id="35621"/>
    <lineage>
        <taxon>Bacteria</taxon>
        <taxon>Bacillati</taxon>
        <taxon>Actinomycetota</taxon>
        <taxon>Actinomycetes</taxon>
        <taxon>Kitasatosporales</taxon>
        <taxon>Streptomycetaceae</taxon>
        <taxon>Streptomyces</taxon>
    </lineage>
</organism>
<dbReference type="OrthoDB" id="4237735at2"/>
<keyword evidence="2" id="KW-1185">Reference proteome</keyword>
<comment type="caution">
    <text evidence="1">The sequence shown here is derived from an EMBL/GenBank/DDBJ whole genome shotgun (WGS) entry which is preliminary data.</text>
</comment>
<dbReference type="Proteomes" id="UP000327000">
    <property type="component" value="Unassembled WGS sequence"/>
</dbReference>
<dbReference type="EMBL" id="VOKX01000038">
    <property type="protein sequence ID" value="KAB7842201.1"/>
    <property type="molecule type" value="Genomic_DNA"/>
</dbReference>
<evidence type="ECO:0000313" key="2">
    <source>
        <dbReference type="Proteomes" id="UP000327000"/>
    </source>
</evidence>
<evidence type="ECO:0000313" key="1">
    <source>
        <dbReference type="EMBL" id="KAB7842201.1"/>
    </source>
</evidence>
<proteinExistence type="predicted"/>
<name>A0A5N5W527_STRMB</name>
<dbReference type="RefSeq" id="WP_004942011.1">
    <property type="nucleotide sequence ID" value="NZ_JBFADJ010000025.1"/>
</dbReference>
<reference evidence="1 2" key="1">
    <citation type="journal article" date="2019" name="Microb. Cell Fact.">
        <title>Exploring novel herbicidin analogues by transcriptional regulator overexpression and MS/MS molecular networking.</title>
        <authorList>
            <person name="Shi Y."/>
            <person name="Gu R."/>
            <person name="Li Y."/>
            <person name="Wang X."/>
            <person name="Ren W."/>
            <person name="Li X."/>
            <person name="Wang L."/>
            <person name="Xie Y."/>
            <person name="Hong B."/>
        </authorList>
    </citation>
    <scope>NUCLEOTIDE SEQUENCE [LARGE SCALE GENOMIC DNA]</scope>
    <source>
        <strain evidence="1 2">US-43</strain>
    </source>
</reference>